<protein>
    <submittedName>
        <fullName evidence="1">Nitrogenase iron-molybdenum cofactor biosynthesis nifE</fullName>
    </submittedName>
</protein>
<organism evidence="1 2">
    <name type="scientific">Gossypium arboreum</name>
    <name type="common">Tree cotton</name>
    <name type="synonym">Gossypium nanking</name>
    <dbReference type="NCBI Taxonomy" id="29729"/>
    <lineage>
        <taxon>Eukaryota</taxon>
        <taxon>Viridiplantae</taxon>
        <taxon>Streptophyta</taxon>
        <taxon>Embryophyta</taxon>
        <taxon>Tracheophyta</taxon>
        <taxon>Spermatophyta</taxon>
        <taxon>Magnoliopsida</taxon>
        <taxon>eudicotyledons</taxon>
        <taxon>Gunneridae</taxon>
        <taxon>Pentapetalae</taxon>
        <taxon>rosids</taxon>
        <taxon>malvids</taxon>
        <taxon>Malvales</taxon>
        <taxon>Malvaceae</taxon>
        <taxon>Malvoideae</taxon>
        <taxon>Gossypium</taxon>
    </lineage>
</organism>
<proteinExistence type="predicted"/>
<dbReference type="Proteomes" id="UP000032142">
    <property type="component" value="Unassembled WGS sequence"/>
</dbReference>
<evidence type="ECO:0000313" key="1">
    <source>
        <dbReference type="EMBL" id="KHG21119.1"/>
    </source>
</evidence>
<accession>A0A0B0PA72</accession>
<sequence length="52" mass="6202">MLYPFMSKQIDLFSVHNRPWSQIRYSSPWSANCFKVFRCGIAIIVLHHEAFE</sequence>
<keyword evidence="2" id="KW-1185">Reference proteome</keyword>
<reference evidence="2" key="1">
    <citation type="submission" date="2014-09" db="EMBL/GenBank/DDBJ databases">
        <authorList>
            <person name="Mudge J."/>
            <person name="Ramaraj T."/>
            <person name="Lindquist I.E."/>
            <person name="Bharti A.K."/>
            <person name="Sundararajan A."/>
            <person name="Cameron C.T."/>
            <person name="Woodward J.E."/>
            <person name="May G.D."/>
            <person name="Brubaker C."/>
            <person name="Broadhvest J."/>
            <person name="Wilkins T.A."/>
        </authorList>
    </citation>
    <scope>NUCLEOTIDE SEQUENCE</scope>
    <source>
        <strain evidence="2">cv. AKA8401</strain>
    </source>
</reference>
<name>A0A0B0PA72_GOSAR</name>
<gene>
    <name evidence="1" type="ORF">F383_00166</name>
</gene>
<dbReference type="EMBL" id="KN417602">
    <property type="protein sequence ID" value="KHG21119.1"/>
    <property type="molecule type" value="Genomic_DNA"/>
</dbReference>
<dbReference type="AlphaFoldDB" id="A0A0B0PA72"/>
<evidence type="ECO:0000313" key="2">
    <source>
        <dbReference type="Proteomes" id="UP000032142"/>
    </source>
</evidence>